<protein>
    <submittedName>
        <fullName evidence="1">Uncharacterized protein</fullName>
    </submittedName>
</protein>
<evidence type="ECO:0000313" key="2">
    <source>
        <dbReference type="Proteomes" id="UP000269945"/>
    </source>
</evidence>
<dbReference type="Proteomes" id="UP000269945">
    <property type="component" value="Unassembled WGS sequence"/>
</dbReference>
<dbReference type="AlphaFoldDB" id="A0A9X9Q9C5"/>
<proteinExistence type="predicted"/>
<keyword evidence="2" id="KW-1185">Reference proteome</keyword>
<evidence type="ECO:0000313" key="1">
    <source>
        <dbReference type="EMBL" id="VCX40328.1"/>
    </source>
</evidence>
<gene>
    <name evidence="1" type="ORF">BN2614_LOCUS1</name>
</gene>
<accession>A0A9X9Q9C5</accession>
<sequence>MAEIQDAQVEEMAVNLWNWAVTKRVGLIISEEQKAKCTYIFCDSWYE</sequence>
<name>A0A9X9Q9C5_GULGU</name>
<dbReference type="EMBL" id="CYRY02045065">
    <property type="protein sequence ID" value="VCX40328.1"/>
    <property type="molecule type" value="Genomic_DNA"/>
</dbReference>
<comment type="caution">
    <text evidence="1">The sequence shown here is derived from an EMBL/GenBank/DDBJ whole genome shotgun (WGS) entry which is preliminary data.</text>
</comment>
<reference evidence="1 2" key="1">
    <citation type="submission" date="2018-10" db="EMBL/GenBank/DDBJ databases">
        <authorList>
            <person name="Ekblom R."/>
            <person name="Jareborg N."/>
        </authorList>
    </citation>
    <scope>NUCLEOTIDE SEQUENCE [LARGE SCALE GENOMIC DNA]</scope>
    <source>
        <tissue evidence="1">Muscle</tissue>
    </source>
</reference>
<organism evidence="1 2">
    <name type="scientific">Gulo gulo</name>
    <name type="common">Wolverine</name>
    <name type="synonym">Gluton</name>
    <dbReference type="NCBI Taxonomy" id="48420"/>
    <lineage>
        <taxon>Eukaryota</taxon>
        <taxon>Metazoa</taxon>
        <taxon>Chordata</taxon>
        <taxon>Craniata</taxon>
        <taxon>Vertebrata</taxon>
        <taxon>Euteleostomi</taxon>
        <taxon>Mammalia</taxon>
        <taxon>Eutheria</taxon>
        <taxon>Laurasiatheria</taxon>
        <taxon>Carnivora</taxon>
        <taxon>Caniformia</taxon>
        <taxon>Musteloidea</taxon>
        <taxon>Mustelidae</taxon>
        <taxon>Guloninae</taxon>
        <taxon>Gulo</taxon>
    </lineage>
</organism>